<keyword evidence="2" id="KW-1185">Reference proteome</keyword>
<sequence>PVGVQVRNARNLEAIALVAQATDEENGDPHTSVRSIATQLGMSKSSVHTIIRKDLNMRPWKIWQVQKLSVADKEMRVAASDEFFDLVHEAERNPQFPGDRFVNRVIWSDECTISNEGHFNGHNFHHWAQENPHCTAETHIQGSWKINVWAGVLHNKIIGPHFFEENENLNQFNYSHLLRDQLPEMLEDTPLNILRSCWFMQDGAAPHTSRRAREILNSDQHYGWRNKWIGKYSNVQTWPPRSPDLTPCDFWLWGTLKSRLFPVKGARYEIREDLIAAVERECRAISEEEITRLWECMLRRFGACLAADGGHFEHL</sequence>
<dbReference type="AlphaFoldDB" id="A0AAE1HEY3"/>
<dbReference type="PANTHER" id="PTHR47326:SF1">
    <property type="entry name" value="HTH PSQ-TYPE DOMAIN-CONTAINING PROTEIN"/>
    <property type="match status" value="1"/>
</dbReference>
<dbReference type="EMBL" id="JAHWGI010000988">
    <property type="protein sequence ID" value="KAK3920095.1"/>
    <property type="molecule type" value="Genomic_DNA"/>
</dbReference>
<dbReference type="Proteomes" id="UP001219518">
    <property type="component" value="Unassembled WGS sequence"/>
</dbReference>
<protein>
    <submittedName>
        <fullName evidence="1">Transposable element Tc1 transposase</fullName>
    </submittedName>
</protein>
<reference evidence="1" key="2">
    <citation type="journal article" date="2023" name="BMC Genomics">
        <title>Pest status, molecular evolution, and epigenetic factors derived from the genome assembly of Frankliniella fusca, a thysanopteran phytovirus vector.</title>
        <authorList>
            <person name="Catto M.A."/>
            <person name="Labadie P.E."/>
            <person name="Jacobson A.L."/>
            <person name="Kennedy G.G."/>
            <person name="Srinivasan R."/>
            <person name="Hunt B.G."/>
        </authorList>
    </citation>
    <scope>NUCLEOTIDE SEQUENCE</scope>
    <source>
        <strain evidence="1">PL_HMW_Pooled</strain>
    </source>
</reference>
<proteinExistence type="predicted"/>
<gene>
    <name evidence="1" type="ORF">KUF71_009382</name>
</gene>
<dbReference type="InterPro" id="IPR036397">
    <property type="entry name" value="RNaseH_sf"/>
</dbReference>
<feature type="non-terminal residue" evidence="1">
    <location>
        <position position="1"/>
    </location>
</feature>
<dbReference type="GO" id="GO:0003676">
    <property type="term" value="F:nucleic acid binding"/>
    <property type="evidence" value="ECO:0007669"/>
    <property type="project" value="InterPro"/>
</dbReference>
<evidence type="ECO:0000313" key="2">
    <source>
        <dbReference type="Proteomes" id="UP001219518"/>
    </source>
</evidence>
<evidence type="ECO:0000313" key="1">
    <source>
        <dbReference type="EMBL" id="KAK3920095.1"/>
    </source>
</evidence>
<comment type="caution">
    <text evidence="1">The sequence shown here is derived from an EMBL/GenBank/DDBJ whole genome shotgun (WGS) entry which is preliminary data.</text>
</comment>
<reference evidence="1" key="1">
    <citation type="submission" date="2021-07" db="EMBL/GenBank/DDBJ databases">
        <authorList>
            <person name="Catto M.A."/>
            <person name="Jacobson A."/>
            <person name="Kennedy G."/>
            <person name="Labadie P."/>
            <person name="Hunt B.G."/>
            <person name="Srinivasan R."/>
        </authorList>
    </citation>
    <scope>NUCLEOTIDE SEQUENCE</scope>
    <source>
        <strain evidence="1">PL_HMW_Pooled</strain>
        <tissue evidence="1">Head</tissue>
    </source>
</reference>
<dbReference type="PANTHER" id="PTHR47326">
    <property type="entry name" value="TRANSPOSABLE ELEMENT TC3 TRANSPOSASE-LIKE PROTEIN"/>
    <property type="match status" value="1"/>
</dbReference>
<dbReference type="Gene3D" id="3.30.420.10">
    <property type="entry name" value="Ribonuclease H-like superfamily/Ribonuclease H"/>
    <property type="match status" value="1"/>
</dbReference>
<organism evidence="1 2">
    <name type="scientific">Frankliniella fusca</name>
    <dbReference type="NCBI Taxonomy" id="407009"/>
    <lineage>
        <taxon>Eukaryota</taxon>
        <taxon>Metazoa</taxon>
        <taxon>Ecdysozoa</taxon>
        <taxon>Arthropoda</taxon>
        <taxon>Hexapoda</taxon>
        <taxon>Insecta</taxon>
        <taxon>Pterygota</taxon>
        <taxon>Neoptera</taxon>
        <taxon>Paraneoptera</taxon>
        <taxon>Thysanoptera</taxon>
        <taxon>Terebrantia</taxon>
        <taxon>Thripoidea</taxon>
        <taxon>Thripidae</taxon>
        <taxon>Frankliniella</taxon>
    </lineage>
</organism>
<feature type="non-terminal residue" evidence="1">
    <location>
        <position position="315"/>
    </location>
</feature>
<accession>A0AAE1HEY3</accession>
<name>A0AAE1HEY3_9NEOP</name>